<dbReference type="Gene3D" id="3.40.50.300">
    <property type="entry name" value="P-loop containing nucleotide triphosphate hydrolases"/>
    <property type="match status" value="1"/>
</dbReference>
<proteinExistence type="inferred from homology"/>
<evidence type="ECO:0000256" key="2">
    <source>
        <dbReference type="ARBA" id="ARBA00022448"/>
    </source>
</evidence>
<dbReference type="PANTHER" id="PTHR42781">
    <property type="entry name" value="SPERMIDINE/PUTRESCINE IMPORT ATP-BINDING PROTEIN POTA"/>
    <property type="match status" value="1"/>
</dbReference>
<dbReference type="GO" id="GO:0005524">
    <property type="term" value="F:ATP binding"/>
    <property type="evidence" value="ECO:0007669"/>
    <property type="project" value="UniProtKB-KW"/>
</dbReference>
<gene>
    <name evidence="6" type="ORF">EDC90_100687</name>
</gene>
<dbReference type="EMBL" id="SMAR01000006">
    <property type="protein sequence ID" value="TCT41829.1"/>
    <property type="molecule type" value="Genomic_DNA"/>
</dbReference>
<dbReference type="InterPro" id="IPR003593">
    <property type="entry name" value="AAA+_ATPase"/>
</dbReference>
<keyword evidence="4 6" id="KW-0067">ATP-binding</keyword>
<dbReference type="PANTHER" id="PTHR42781:SF4">
    <property type="entry name" value="SPERMIDINE_PUTRESCINE IMPORT ATP-BINDING PROTEIN POTA"/>
    <property type="match status" value="1"/>
</dbReference>
<dbReference type="RefSeq" id="WP_207903853.1">
    <property type="nucleotide sequence ID" value="NZ_SMAR01000006.1"/>
</dbReference>
<protein>
    <submittedName>
        <fullName evidence="6">Putative spermidine/putrescine transport system ATP-binding protein</fullName>
    </submittedName>
</protein>
<evidence type="ECO:0000313" key="7">
    <source>
        <dbReference type="Proteomes" id="UP000295097"/>
    </source>
</evidence>
<dbReference type="InterPro" id="IPR050093">
    <property type="entry name" value="ABC_SmlMolc_Importer"/>
</dbReference>
<dbReference type="GO" id="GO:0016887">
    <property type="term" value="F:ATP hydrolysis activity"/>
    <property type="evidence" value="ECO:0007669"/>
    <property type="project" value="InterPro"/>
</dbReference>
<reference evidence="6 7" key="1">
    <citation type="submission" date="2019-03" db="EMBL/GenBank/DDBJ databases">
        <title>Freshwater and sediment microbial communities from various areas in North America, analyzing microbe dynamics in response to fracking.</title>
        <authorList>
            <person name="Lamendella R."/>
        </authorList>
    </citation>
    <scope>NUCLEOTIDE SEQUENCE [LARGE SCALE GENOMIC DNA]</scope>
    <source>
        <strain evidence="6 7">175.2</strain>
    </source>
</reference>
<evidence type="ECO:0000256" key="4">
    <source>
        <dbReference type="ARBA" id="ARBA00022840"/>
    </source>
</evidence>
<dbReference type="SMART" id="SM00382">
    <property type="entry name" value="AAA"/>
    <property type="match status" value="1"/>
</dbReference>
<dbReference type="InterPro" id="IPR017871">
    <property type="entry name" value="ABC_transporter-like_CS"/>
</dbReference>
<dbReference type="PROSITE" id="PS00211">
    <property type="entry name" value="ABC_TRANSPORTER_1"/>
    <property type="match status" value="1"/>
</dbReference>
<feature type="domain" description="ABC transporter" evidence="5">
    <location>
        <begin position="2"/>
        <end position="238"/>
    </location>
</feature>
<keyword evidence="3" id="KW-0547">Nucleotide-binding</keyword>
<evidence type="ECO:0000256" key="1">
    <source>
        <dbReference type="ARBA" id="ARBA00005417"/>
    </source>
</evidence>
<dbReference type="Proteomes" id="UP000295097">
    <property type="component" value="Unassembled WGS sequence"/>
</dbReference>
<evidence type="ECO:0000313" key="6">
    <source>
        <dbReference type="EMBL" id="TCT41829.1"/>
    </source>
</evidence>
<dbReference type="Pfam" id="PF00005">
    <property type="entry name" value="ABC_tran"/>
    <property type="match status" value="1"/>
</dbReference>
<dbReference type="FunFam" id="3.40.50.300:FF:000425">
    <property type="entry name" value="Probable ABC transporter, ATP-binding subunit"/>
    <property type="match status" value="1"/>
</dbReference>
<evidence type="ECO:0000259" key="5">
    <source>
        <dbReference type="PROSITE" id="PS50893"/>
    </source>
</evidence>
<keyword evidence="2" id="KW-0813">Transport</keyword>
<dbReference type="InterPro" id="IPR027417">
    <property type="entry name" value="P-loop_NTPase"/>
</dbReference>
<comment type="caution">
    <text evidence="6">The sequence shown here is derived from an EMBL/GenBank/DDBJ whole genome shotgun (WGS) entry which is preliminary data.</text>
</comment>
<organism evidence="6 7">
    <name type="scientific">Martelella mediterranea</name>
    <dbReference type="NCBI Taxonomy" id="293089"/>
    <lineage>
        <taxon>Bacteria</taxon>
        <taxon>Pseudomonadati</taxon>
        <taxon>Pseudomonadota</taxon>
        <taxon>Alphaproteobacteria</taxon>
        <taxon>Hyphomicrobiales</taxon>
        <taxon>Aurantimonadaceae</taxon>
        <taxon>Martelella</taxon>
    </lineage>
</organism>
<accession>A0A4R3NV57</accession>
<name>A0A4R3NV57_9HYPH</name>
<dbReference type="GO" id="GO:0015697">
    <property type="term" value="P:quaternary ammonium group transport"/>
    <property type="evidence" value="ECO:0007669"/>
    <property type="project" value="UniProtKB-ARBA"/>
</dbReference>
<evidence type="ECO:0000256" key="3">
    <source>
        <dbReference type="ARBA" id="ARBA00022741"/>
    </source>
</evidence>
<comment type="similarity">
    <text evidence="1">Belongs to the ABC transporter superfamily.</text>
</comment>
<dbReference type="InterPro" id="IPR003439">
    <property type="entry name" value="ABC_transporter-like_ATP-bd"/>
</dbReference>
<dbReference type="SUPFAM" id="SSF52540">
    <property type="entry name" value="P-loop containing nucleoside triphosphate hydrolases"/>
    <property type="match status" value="1"/>
</dbReference>
<keyword evidence="7" id="KW-1185">Reference proteome</keyword>
<sequence>MIRIENLQKSFGSAQILKGIDLDIEEGEFVTLLGASGCGKSTLLRIIAGLERAGGGTLTYNGTVLDAANDRIFVPTQARQFGFVFQDHALWPHLSIDDNIGFPLRSYGWAKPDIARRVAEVLSKVQMSDHAGKYPRQLSGGQRQRVGIARALALSPKVILLDEPLASLDSNLRDELGHEIRKLAKELGLTCINVTHDRREAQILSDRIAVMSSGQIQKVGAPLEVFTNPQSVDIAKFLNAGNILPRNVLSPAEAASDWILLPRNAVRIVHDAPGDLSARVHDMVFIDGRFEVTVDLDGHSLTFYSETRPEHAGHVALSVAREQIVRLDA</sequence>
<dbReference type="PROSITE" id="PS50893">
    <property type="entry name" value="ABC_TRANSPORTER_2"/>
    <property type="match status" value="1"/>
</dbReference>
<dbReference type="AlphaFoldDB" id="A0A4R3NV57"/>